<proteinExistence type="predicted"/>
<dbReference type="AlphaFoldDB" id="A0A382MMJ8"/>
<reference evidence="1" key="1">
    <citation type="submission" date="2018-05" db="EMBL/GenBank/DDBJ databases">
        <authorList>
            <person name="Lanie J.A."/>
            <person name="Ng W.-L."/>
            <person name="Kazmierczak K.M."/>
            <person name="Andrzejewski T.M."/>
            <person name="Davidsen T.M."/>
            <person name="Wayne K.J."/>
            <person name="Tettelin H."/>
            <person name="Glass J.I."/>
            <person name="Rusch D."/>
            <person name="Podicherti R."/>
            <person name="Tsui H.-C.T."/>
            <person name="Winkler M.E."/>
        </authorList>
    </citation>
    <scope>NUCLEOTIDE SEQUENCE</scope>
</reference>
<name>A0A382MMJ8_9ZZZZ</name>
<accession>A0A382MMJ8</accession>
<dbReference type="EMBL" id="UINC01094600">
    <property type="protein sequence ID" value="SVC49976.1"/>
    <property type="molecule type" value="Genomic_DNA"/>
</dbReference>
<sequence length="35" mass="4064">RLARRREAARARLAKAVISSVKLMRRPCYRLAKPV</sequence>
<feature type="non-terminal residue" evidence="1">
    <location>
        <position position="1"/>
    </location>
</feature>
<gene>
    <name evidence="1" type="ORF">METZ01_LOCUS302830</name>
</gene>
<protein>
    <submittedName>
        <fullName evidence="1">Uncharacterized protein</fullName>
    </submittedName>
</protein>
<organism evidence="1">
    <name type="scientific">marine metagenome</name>
    <dbReference type="NCBI Taxonomy" id="408172"/>
    <lineage>
        <taxon>unclassified sequences</taxon>
        <taxon>metagenomes</taxon>
        <taxon>ecological metagenomes</taxon>
    </lineage>
</organism>
<evidence type="ECO:0000313" key="1">
    <source>
        <dbReference type="EMBL" id="SVC49976.1"/>
    </source>
</evidence>